<dbReference type="SUPFAM" id="SSF69118">
    <property type="entry name" value="AhpD-like"/>
    <property type="match status" value="1"/>
</dbReference>
<dbReference type="Pfam" id="PF02627">
    <property type="entry name" value="CMD"/>
    <property type="match status" value="1"/>
</dbReference>
<feature type="domain" description="Carboxymuconolactone decarboxylase-like" evidence="1">
    <location>
        <begin position="45"/>
        <end position="86"/>
    </location>
</feature>
<keyword evidence="3" id="KW-1185">Reference proteome</keyword>
<dbReference type="Gene3D" id="1.20.1290.10">
    <property type="entry name" value="AhpD-like"/>
    <property type="match status" value="1"/>
</dbReference>
<proteinExistence type="predicted"/>
<dbReference type="STRING" id="765420.OSCT_0040"/>
<gene>
    <name evidence="2" type="ORF">OSCT_0040</name>
</gene>
<evidence type="ECO:0000259" key="1">
    <source>
        <dbReference type="Pfam" id="PF02627"/>
    </source>
</evidence>
<evidence type="ECO:0000313" key="2">
    <source>
        <dbReference type="EMBL" id="EFO82117.1"/>
    </source>
</evidence>
<dbReference type="GO" id="GO:0051920">
    <property type="term" value="F:peroxiredoxin activity"/>
    <property type="evidence" value="ECO:0007669"/>
    <property type="project" value="InterPro"/>
</dbReference>
<dbReference type="Proteomes" id="UP000054010">
    <property type="component" value="Unassembled WGS sequence"/>
</dbReference>
<sequence>MSIHYLRSTRIIGHRPLVAQIRHDFGALVDPFRLHAPHPDLLAGVWMACRESELVGRVPRMQKEVVAVSVSHLNRCAYCVDAHTVMLHALTQHWVARSVHAGGEQRKLAPDLQRLVAWAEATSTPGASILRTPPFALAEGPEIIGTAVFYHYINRMVAVLLDPSPLPSLPTLFDAGSARFAGFWFRRAARRMKQPGLALQFLPKAELPPDMAWAKPNPIIAAAFARWATVVDHVGAQVLPAPVREVTQRSLAAWNGAPPPLGQAWLTPILAELPAVHHAVARLVILTAMAPYRVDAATVAAFQSVLAGDEALLGALAWASFMAARRVGSWLSI</sequence>
<name>E1I9N9_9CHLR</name>
<dbReference type="InterPro" id="IPR029032">
    <property type="entry name" value="AhpD-like"/>
</dbReference>
<comment type="caution">
    <text evidence="2">The sequence shown here is derived from an EMBL/GenBank/DDBJ whole genome shotgun (WGS) entry which is preliminary data.</text>
</comment>
<dbReference type="HOGENOM" id="CLU_049031_0_0_0"/>
<accession>E1I9N9</accession>
<dbReference type="InterPro" id="IPR003779">
    <property type="entry name" value="CMD-like"/>
</dbReference>
<dbReference type="OrthoDB" id="9808310at2"/>
<dbReference type="InterPro" id="IPR004675">
    <property type="entry name" value="AhpD_core"/>
</dbReference>
<dbReference type="EMBL" id="ADVR01000001">
    <property type="protein sequence ID" value="EFO82117.1"/>
    <property type="molecule type" value="Genomic_DNA"/>
</dbReference>
<dbReference type="AlphaFoldDB" id="E1I9N9"/>
<organism evidence="2 3">
    <name type="scientific">Oscillochloris trichoides DG-6</name>
    <dbReference type="NCBI Taxonomy" id="765420"/>
    <lineage>
        <taxon>Bacteria</taxon>
        <taxon>Bacillati</taxon>
        <taxon>Chloroflexota</taxon>
        <taxon>Chloroflexia</taxon>
        <taxon>Chloroflexales</taxon>
        <taxon>Chloroflexineae</taxon>
        <taxon>Oscillochloridaceae</taxon>
        <taxon>Oscillochloris</taxon>
    </lineage>
</organism>
<dbReference type="NCBIfam" id="TIGR00778">
    <property type="entry name" value="ahpD_dom"/>
    <property type="match status" value="1"/>
</dbReference>
<protein>
    <submittedName>
        <fullName evidence="2">Alkylhydroperoxidase like protein, AhpD family</fullName>
    </submittedName>
</protein>
<reference evidence="2 3" key="1">
    <citation type="journal article" date="2011" name="J. Bacteriol.">
        <title>Draft genome sequence of the anoxygenic filamentous phototrophic bacterium Oscillochloris trichoides subsp. DG-6.</title>
        <authorList>
            <person name="Kuznetsov B.B."/>
            <person name="Ivanovsky R.N."/>
            <person name="Keppen O.I."/>
            <person name="Sukhacheva M.V."/>
            <person name="Bumazhkin B.K."/>
            <person name="Patutina E.O."/>
            <person name="Beletsky A.V."/>
            <person name="Mardanov A.V."/>
            <person name="Baslerov R.V."/>
            <person name="Panteleeva A.N."/>
            <person name="Kolganova T.V."/>
            <person name="Ravin N.V."/>
            <person name="Skryabin K.G."/>
        </authorList>
    </citation>
    <scope>NUCLEOTIDE SEQUENCE [LARGE SCALE GENOMIC DNA]</scope>
    <source>
        <strain evidence="2 3">DG-6</strain>
    </source>
</reference>
<dbReference type="eggNOG" id="COG2128">
    <property type="taxonomic scope" value="Bacteria"/>
</dbReference>
<evidence type="ECO:0000313" key="3">
    <source>
        <dbReference type="Proteomes" id="UP000054010"/>
    </source>
</evidence>